<feature type="transmembrane region" description="Helical" evidence="1">
    <location>
        <begin position="495"/>
        <end position="517"/>
    </location>
</feature>
<keyword evidence="2" id="KW-0732">Signal</keyword>
<feature type="chain" id="PRO_5004919267" evidence="2">
    <location>
        <begin position="20"/>
        <end position="520"/>
    </location>
</feature>
<reference evidence="3 4" key="1">
    <citation type="journal article" date="2014" name="Genome Announc.">
        <title>Draft genome sequence of Sclerotinia borealis, a psychrophilic plant pathogenic fungus.</title>
        <authorList>
            <person name="Mardanov A.V."/>
            <person name="Beletsky A.V."/>
            <person name="Kadnikov V.V."/>
            <person name="Ignatov A.N."/>
            <person name="Ravin N.V."/>
        </authorList>
    </citation>
    <scope>NUCLEOTIDE SEQUENCE [LARGE SCALE GENOMIC DNA]</scope>
    <source>
        <strain evidence="4">F-4157</strain>
    </source>
</reference>
<dbReference type="STRING" id="1432307.W9CTE6"/>
<feature type="signal peptide" evidence="2">
    <location>
        <begin position="1"/>
        <end position="19"/>
    </location>
</feature>
<comment type="caution">
    <text evidence="3">The sequence shown here is derived from an EMBL/GenBank/DDBJ whole genome shotgun (WGS) entry which is preliminary data.</text>
</comment>
<gene>
    <name evidence="3" type="ORF">SBOR_1857</name>
</gene>
<name>W9CTE6_SCLBF</name>
<keyword evidence="4" id="KW-1185">Reference proteome</keyword>
<keyword evidence="1" id="KW-0812">Transmembrane</keyword>
<evidence type="ECO:0000256" key="2">
    <source>
        <dbReference type="SAM" id="SignalP"/>
    </source>
</evidence>
<dbReference type="Proteomes" id="UP000019487">
    <property type="component" value="Unassembled WGS sequence"/>
</dbReference>
<keyword evidence="1" id="KW-0472">Membrane</keyword>
<evidence type="ECO:0000313" key="3">
    <source>
        <dbReference type="EMBL" id="ESZ97775.1"/>
    </source>
</evidence>
<sequence>MSIRTSFFIISLWAIHVLGLKRLLDRTASISYNKTSSSETATITSSELSLECCYLSSFEVGQVLWYSEIINITVATVSTIVYQYDNTVLTSIQTLSTSSTVPSKPITRLSIYDLPTTIIGTDLGVYEAETTFIHGTAFTDPYETVYHSPTPVWIYTDIIYATASPTIKNSAYACPSPSDIKSASGDEISPYPSGFFLADEDSNYGWNSPGAISTTLPTQLRDWMLDYAASDTANTLTILDQCKLGVGRGVPTAYIPYSKITATITTTSTILGVYGHSDIPSSTSQIVEVSSSSTAAASSSTSINTTFSQSIQATTVVIPIASITVTKTVDLATFSESSQTSSVQIITAVNAAVLPTVTANAAVITSFVSGSSFTTSRYVVLSSESGTRDEMTIVGGMKTEIKTERKTEMGGKVITTVVSGGKGGEGKIVVVVDWVSGSTGTGEGSTQMQVQMVTGTSTGTGTVQVWADSTVAAGGIVQSSKVSGGGRGRGMGRSLLVACIVGWVGSMLLVWVLGIGFGGL</sequence>
<evidence type="ECO:0000313" key="4">
    <source>
        <dbReference type="Proteomes" id="UP000019487"/>
    </source>
</evidence>
<accession>W9CTE6</accession>
<proteinExistence type="predicted"/>
<dbReference type="EMBL" id="AYSA01000070">
    <property type="protein sequence ID" value="ESZ97775.1"/>
    <property type="molecule type" value="Genomic_DNA"/>
</dbReference>
<protein>
    <submittedName>
        <fullName evidence="3">Uncharacterized protein</fullName>
    </submittedName>
</protein>
<dbReference type="AlphaFoldDB" id="W9CTE6"/>
<keyword evidence="1" id="KW-1133">Transmembrane helix</keyword>
<dbReference type="HOGENOM" id="CLU_589241_0_0_1"/>
<organism evidence="3 4">
    <name type="scientific">Sclerotinia borealis (strain F-4128)</name>
    <dbReference type="NCBI Taxonomy" id="1432307"/>
    <lineage>
        <taxon>Eukaryota</taxon>
        <taxon>Fungi</taxon>
        <taxon>Dikarya</taxon>
        <taxon>Ascomycota</taxon>
        <taxon>Pezizomycotina</taxon>
        <taxon>Leotiomycetes</taxon>
        <taxon>Helotiales</taxon>
        <taxon>Sclerotiniaceae</taxon>
        <taxon>Sclerotinia</taxon>
    </lineage>
</organism>
<evidence type="ECO:0000256" key="1">
    <source>
        <dbReference type="SAM" id="Phobius"/>
    </source>
</evidence>
<dbReference type="OrthoDB" id="3562896at2759"/>